<feature type="binding site" evidence="2">
    <location>
        <position position="160"/>
    </location>
    <ligand>
        <name>Zn(2+)</name>
        <dbReference type="ChEBI" id="CHEBI:29105"/>
        <label>2</label>
    </ligand>
</feature>
<gene>
    <name evidence="4" type="ORF">F9C07_2285732</name>
</gene>
<evidence type="ECO:0000256" key="1">
    <source>
        <dbReference type="PIRSR" id="PIRSR001359-1"/>
    </source>
</evidence>
<feature type="binding site" evidence="2">
    <location>
        <position position="139"/>
    </location>
    <ligand>
        <name>Zn(2+)</name>
        <dbReference type="ChEBI" id="CHEBI:29105"/>
        <label>1</label>
        <note>catalytic</note>
    </ligand>
</feature>
<dbReference type="UniPathway" id="UPA00109">
    <property type="reaction ID" value="UER00183"/>
</dbReference>
<comment type="pathway">
    <text evidence="3">Carbohydrate degradation; glycolysis; D-glyceraldehyde 3-phosphate and glycerone phosphate from D-glucose: step 4/4.</text>
</comment>
<dbReference type="PIRSF" id="PIRSF001359">
    <property type="entry name" value="F_bP_aldolase_II"/>
    <property type="match status" value="1"/>
</dbReference>
<evidence type="ECO:0000256" key="2">
    <source>
        <dbReference type="PIRSR" id="PIRSR001359-3"/>
    </source>
</evidence>
<reference evidence="5" key="1">
    <citation type="journal article" date="2021" name="G3 (Bethesda)">
        <title>Chromosome assembled and annotated genome sequence of Aspergillus flavus NRRL 3357.</title>
        <authorList>
            <person name="Skerker J.M."/>
            <person name="Pianalto K.M."/>
            <person name="Mondo S.J."/>
            <person name="Yang K."/>
            <person name="Arkin A.P."/>
            <person name="Keller N.P."/>
            <person name="Grigoriev I.V."/>
            <person name="Louise Glass N.L."/>
        </authorList>
    </citation>
    <scope>NUCLEOTIDE SEQUENCE [LARGE SCALE GENOMIC DNA]</scope>
    <source>
        <strain evidence="5">ATCC 200026 / FGSC A1120 / IAM 13836 / NRRL 3357 / JCM 12722 / SRRC 167</strain>
    </source>
</reference>
<name>A0A7U2N0U0_ASPFN</name>
<evidence type="ECO:0000313" key="5">
    <source>
        <dbReference type="Proteomes" id="UP000596276"/>
    </source>
</evidence>
<keyword evidence="2 3" id="KW-0862">Zinc</keyword>
<sequence>MPRMRYTVPCMLICDIGKVCLLLFHDFARLPPCNCFPVLIVQSLIGLSNMGSDNSTYPASNLTWQILNHANENNYAVGAYNCYNNDGIMAVIRAAERKRSPAIIQLFPWTMYFQGPEFIRYVVRAAHAAAVPIAVHLDHCIKSEDVELALSLPLDSIMVDASTLDEEANIRYCKEIVDRAGALNITIEAEMGRIEGGEDGLPTVDMEAVMTRPEDAETFVRRTGVHFLAPSFGNIHGGYPAGGAEKAWDLERYVQNYFFLRRPLAIYALELFHIHADRLTFVCLAAIGKLVSGITPLALHGTHPVSDELFQRTITCGVRKINLNRTVRDDYTDFVAKKAGSLELTALKVQAVEIYAKSIERMMDILGSSGRY</sequence>
<keyword evidence="3" id="KW-0324">Glycolysis</keyword>
<comment type="similarity">
    <text evidence="3">Belongs to the class II fructose-bisphosphate aldolase family.</text>
</comment>
<dbReference type="InterPro" id="IPR050246">
    <property type="entry name" value="Class_II_FBP_aldolase"/>
</dbReference>
<dbReference type="SUPFAM" id="SSF51569">
    <property type="entry name" value="Aldolase"/>
    <property type="match status" value="1"/>
</dbReference>
<keyword evidence="2 3" id="KW-0479">Metal-binding</keyword>
<proteinExistence type="inferred from homology"/>
<dbReference type="AlphaFoldDB" id="A0A7U2N0U0"/>
<dbReference type="VEuPathDB" id="FungiDB:F9C07_2285732"/>
<dbReference type="VEuPathDB" id="FungiDB:AFLA_008460"/>
<evidence type="ECO:0000256" key="3">
    <source>
        <dbReference type="RuleBase" id="RU366023"/>
    </source>
</evidence>
<dbReference type="InterPro" id="IPR000771">
    <property type="entry name" value="FBA_II"/>
</dbReference>
<comment type="function">
    <text evidence="3">Catalyzes the aldol condensation of dihydroxyacetone phosphate (DHAP or glycerone-phosphate) with glyceraldehyde 3-phosphate (G3P) to form fructose 1,6-bisphosphate (FBP) in gluconeogenesis and the reverse reaction in glycolysis.</text>
</comment>
<dbReference type="PANTHER" id="PTHR30304">
    <property type="entry name" value="D-TAGATOSE-1,6-BISPHOSPHATE ALDOLASE"/>
    <property type="match status" value="1"/>
</dbReference>
<dbReference type="Proteomes" id="UP000596276">
    <property type="component" value="Chromosome 6"/>
</dbReference>
<dbReference type="GO" id="GO:0008270">
    <property type="term" value="F:zinc ion binding"/>
    <property type="evidence" value="ECO:0007669"/>
    <property type="project" value="UniProtKB-UniRule"/>
</dbReference>
<keyword evidence="5" id="KW-1185">Reference proteome</keyword>
<evidence type="ECO:0000313" key="4">
    <source>
        <dbReference type="EMBL" id="QRD93497.1"/>
    </source>
</evidence>
<dbReference type="GO" id="GO:0004332">
    <property type="term" value="F:fructose-bisphosphate aldolase activity"/>
    <property type="evidence" value="ECO:0007669"/>
    <property type="project" value="UniProtKB-EC"/>
</dbReference>
<protein>
    <recommendedName>
        <fullName evidence="3">Fructose-bisphosphate aldolase</fullName>
        <shortName evidence="3">FBP aldolase</shortName>
        <ecNumber evidence="3">4.1.2.13</ecNumber>
    </recommendedName>
</protein>
<dbReference type="GO" id="GO:0006096">
    <property type="term" value="P:glycolytic process"/>
    <property type="evidence" value="ECO:0007669"/>
    <property type="project" value="UniProtKB-UniPathway"/>
</dbReference>
<feature type="active site" description="Proton donor" evidence="1">
    <location>
        <position position="138"/>
    </location>
</feature>
<feature type="binding site" evidence="2">
    <location>
        <position position="300"/>
    </location>
    <ligand>
        <name>Zn(2+)</name>
        <dbReference type="ChEBI" id="CHEBI:29105"/>
        <label>1</label>
        <note>catalytic</note>
    </ligand>
</feature>
<dbReference type="EMBL" id="CP044623">
    <property type="protein sequence ID" value="QRD93497.1"/>
    <property type="molecule type" value="Genomic_DNA"/>
</dbReference>
<comment type="catalytic activity">
    <reaction evidence="3">
        <text>beta-D-fructose 1,6-bisphosphate = D-glyceraldehyde 3-phosphate + dihydroxyacetone phosphate</text>
        <dbReference type="Rhea" id="RHEA:14729"/>
        <dbReference type="ChEBI" id="CHEBI:32966"/>
        <dbReference type="ChEBI" id="CHEBI:57642"/>
        <dbReference type="ChEBI" id="CHEBI:59776"/>
        <dbReference type="EC" id="4.1.2.13"/>
    </reaction>
</comment>
<dbReference type="Gene3D" id="3.20.20.70">
    <property type="entry name" value="Aldolase class I"/>
    <property type="match status" value="1"/>
</dbReference>
<dbReference type="OMA" id="FCLNAAH"/>
<comment type="cofactor">
    <cofactor evidence="2 3">
        <name>Zn(2+)</name>
        <dbReference type="ChEBI" id="CHEBI:29105"/>
    </cofactor>
    <text evidence="2 3">Binds 2 Zn(2+) ions per subunit. One is catalytic and the other provides a structural contribution.</text>
</comment>
<dbReference type="InterPro" id="IPR013785">
    <property type="entry name" value="Aldolase_TIM"/>
</dbReference>
<accession>A0A7U2N0U0</accession>
<dbReference type="PANTHER" id="PTHR30304:SF0">
    <property type="entry name" value="D-TAGATOSE-1,6-BISPHOSPHATE ALDOLASE SUBUNIT GATY-RELATED"/>
    <property type="match status" value="1"/>
</dbReference>
<organism evidence="4 5">
    <name type="scientific">Aspergillus flavus (strain ATCC 200026 / FGSC A1120 / IAM 13836 / NRRL 3357 / JCM 12722 / SRRC 167)</name>
    <dbReference type="NCBI Taxonomy" id="332952"/>
    <lineage>
        <taxon>Eukaryota</taxon>
        <taxon>Fungi</taxon>
        <taxon>Dikarya</taxon>
        <taxon>Ascomycota</taxon>
        <taxon>Pezizomycotina</taxon>
        <taxon>Eurotiomycetes</taxon>
        <taxon>Eurotiomycetidae</taxon>
        <taxon>Eurotiales</taxon>
        <taxon>Aspergillaceae</taxon>
        <taxon>Aspergillus</taxon>
        <taxon>Aspergillus subgen. Circumdati</taxon>
    </lineage>
</organism>
<dbReference type="EC" id="4.1.2.13" evidence="3"/>
<feature type="binding site" evidence="2">
    <location>
        <position position="190"/>
    </location>
    <ligand>
        <name>Zn(2+)</name>
        <dbReference type="ChEBI" id="CHEBI:29105"/>
        <label>2</label>
    </ligand>
</feature>
<feature type="binding site" evidence="2">
    <location>
        <position position="236"/>
    </location>
    <ligand>
        <name>Zn(2+)</name>
        <dbReference type="ChEBI" id="CHEBI:29105"/>
        <label>1</label>
        <note>catalytic</note>
    </ligand>
</feature>
<keyword evidence="3" id="KW-0456">Lyase</keyword>
<dbReference type="Pfam" id="PF01116">
    <property type="entry name" value="F_bP_aldolase"/>
    <property type="match status" value="2"/>
</dbReference>